<feature type="domain" description="Multidrug resistance protein MdtA-like alpha-helical hairpin" evidence="8">
    <location>
        <begin position="113"/>
        <end position="182"/>
    </location>
</feature>
<evidence type="ECO:0000259" key="9">
    <source>
        <dbReference type="Pfam" id="PF25917"/>
    </source>
</evidence>
<evidence type="ECO:0000256" key="1">
    <source>
        <dbReference type="ARBA" id="ARBA00004533"/>
    </source>
</evidence>
<dbReference type="InterPro" id="IPR058624">
    <property type="entry name" value="MdtA-like_HH"/>
</dbReference>
<feature type="domain" description="Multidrug resistance protein MdtA-like C-terminal permuted SH3" evidence="11">
    <location>
        <begin position="306"/>
        <end position="363"/>
    </location>
</feature>
<dbReference type="PANTHER" id="PTHR30469:SF36">
    <property type="entry name" value="BLL3903 PROTEIN"/>
    <property type="match status" value="1"/>
</dbReference>
<dbReference type="InterPro" id="IPR058627">
    <property type="entry name" value="MdtA-like_C"/>
</dbReference>
<dbReference type="GO" id="GO:0005886">
    <property type="term" value="C:plasma membrane"/>
    <property type="evidence" value="ECO:0007669"/>
    <property type="project" value="UniProtKB-SubCell"/>
</dbReference>
<dbReference type="Gene3D" id="2.40.420.20">
    <property type="match status" value="1"/>
</dbReference>
<dbReference type="FunFam" id="2.40.420.20:FF:000001">
    <property type="entry name" value="Efflux RND transporter periplasmic adaptor subunit"/>
    <property type="match status" value="1"/>
</dbReference>
<dbReference type="PANTHER" id="PTHR30469">
    <property type="entry name" value="MULTIDRUG RESISTANCE PROTEIN MDTA"/>
    <property type="match status" value="1"/>
</dbReference>
<dbReference type="InterPro" id="IPR058626">
    <property type="entry name" value="MdtA-like_b-barrel"/>
</dbReference>
<feature type="domain" description="Multidrug resistance protein MdtA-like beta-barrel" evidence="10">
    <location>
        <begin position="217"/>
        <end position="301"/>
    </location>
</feature>
<feature type="domain" description="Multidrug resistance protein MdtA-like barrel-sandwich hybrid" evidence="9">
    <location>
        <begin position="72"/>
        <end position="213"/>
    </location>
</feature>
<evidence type="ECO:0000256" key="4">
    <source>
        <dbReference type="ARBA" id="ARBA00022475"/>
    </source>
</evidence>
<keyword evidence="5" id="KW-0997">Cell inner membrane</keyword>
<evidence type="ECO:0000313" key="13">
    <source>
        <dbReference type="Proteomes" id="UP000292627"/>
    </source>
</evidence>
<dbReference type="AlphaFoldDB" id="A0A4Q8L4Q2"/>
<gene>
    <name evidence="12" type="ORF">EA660_18465</name>
</gene>
<dbReference type="InterPro" id="IPR006143">
    <property type="entry name" value="RND_pump_MFP"/>
</dbReference>
<organism evidence="12 13">
    <name type="scientific">Pseudoxanthomonas winnipegensis</name>
    <dbReference type="NCBI Taxonomy" id="2480810"/>
    <lineage>
        <taxon>Bacteria</taxon>
        <taxon>Pseudomonadati</taxon>
        <taxon>Pseudomonadota</taxon>
        <taxon>Gammaproteobacteria</taxon>
        <taxon>Lysobacterales</taxon>
        <taxon>Lysobacteraceae</taxon>
        <taxon>Pseudoxanthomonas</taxon>
    </lineage>
</organism>
<proteinExistence type="inferred from homology"/>
<dbReference type="Pfam" id="PF25944">
    <property type="entry name" value="Beta-barrel_RND"/>
    <property type="match status" value="1"/>
</dbReference>
<feature type="region of interest" description="Disordered" evidence="7">
    <location>
        <begin position="369"/>
        <end position="408"/>
    </location>
</feature>
<protein>
    <submittedName>
        <fullName evidence="12">Efflux RND transporter periplasmic adaptor subunit</fullName>
    </submittedName>
</protein>
<comment type="subcellular location">
    <subcellularLocation>
        <location evidence="1">Cell inner membrane</location>
    </subcellularLocation>
</comment>
<sequence length="408" mass="43578">MSRKWKIVLWTVVVVVVVVLGLRACGKRDHGDAEARQGGQDSNKPVPVTVEAVTTQDVPVYRSTTGTVTALNTVTINPQTGGRLMSLDFTEGQPVKKGQLLAQIDPRELQASYDQAAASRKQNLAQLQTARDTNARLNDPKYSQYVARTDLDTQRNLVAQYTAGVAAAEAQMQAAAVQLGYTRIVSPIDGIAGIRGVDVGNVVTTGSTIVTITQVEPIYASFSLPAQDLDVVRAAQARGNAQVAALDSTDQHVIAADGVLDVVDNQVSADSNTFRLRARFPNADHVLWPGQFVNVRLQVDTLKQGLVVPTEAVQRGPDGDYVYALVGEDTVKMTPVTTGVEVGSTHIVVTKGLTAGQRVVTEGQFRLKPNAKVNPLKPGQAPPEPTAEELQQAAQGQQRGGRRGPPGR</sequence>
<dbReference type="InterPro" id="IPR058625">
    <property type="entry name" value="MdtA-like_BSH"/>
</dbReference>
<dbReference type="SUPFAM" id="SSF111369">
    <property type="entry name" value="HlyD-like secretion proteins"/>
    <property type="match status" value="1"/>
</dbReference>
<dbReference type="NCBIfam" id="TIGR01730">
    <property type="entry name" value="RND_mfp"/>
    <property type="match status" value="1"/>
</dbReference>
<evidence type="ECO:0000256" key="3">
    <source>
        <dbReference type="ARBA" id="ARBA00022448"/>
    </source>
</evidence>
<comment type="caution">
    <text evidence="12">The sequence shown here is derived from an EMBL/GenBank/DDBJ whole genome shotgun (WGS) entry which is preliminary data.</text>
</comment>
<keyword evidence="6" id="KW-0472">Membrane</keyword>
<dbReference type="Gene3D" id="2.40.50.100">
    <property type="match status" value="1"/>
</dbReference>
<evidence type="ECO:0000259" key="11">
    <source>
        <dbReference type="Pfam" id="PF25967"/>
    </source>
</evidence>
<dbReference type="Pfam" id="PF25967">
    <property type="entry name" value="RND-MFP_C"/>
    <property type="match status" value="1"/>
</dbReference>
<dbReference type="GO" id="GO:0015562">
    <property type="term" value="F:efflux transmembrane transporter activity"/>
    <property type="evidence" value="ECO:0007669"/>
    <property type="project" value="TreeGrafter"/>
</dbReference>
<dbReference type="RefSeq" id="WP_130552937.1">
    <property type="nucleotide sequence ID" value="NZ_SHMC01000010.1"/>
</dbReference>
<dbReference type="EMBL" id="SHMC01000010">
    <property type="protein sequence ID" value="TAA20371.1"/>
    <property type="molecule type" value="Genomic_DNA"/>
</dbReference>
<evidence type="ECO:0000256" key="2">
    <source>
        <dbReference type="ARBA" id="ARBA00009477"/>
    </source>
</evidence>
<keyword evidence="4" id="KW-1003">Cell membrane</keyword>
<evidence type="ECO:0000259" key="8">
    <source>
        <dbReference type="Pfam" id="PF25876"/>
    </source>
</evidence>
<keyword evidence="3" id="KW-0813">Transport</keyword>
<accession>A0A4Q8L4Q2</accession>
<evidence type="ECO:0000256" key="7">
    <source>
        <dbReference type="SAM" id="MobiDB-lite"/>
    </source>
</evidence>
<dbReference type="Pfam" id="PF25876">
    <property type="entry name" value="HH_MFP_RND"/>
    <property type="match status" value="1"/>
</dbReference>
<dbReference type="Gene3D" id="1.10.287.470">
    <property type="entry name" value="Helix hairpin bin"/>
    <property type="match status" value="1"/>
</dbReference>
<evidence type="ECO:0000313" key="12">
    <source>
        <dbReference type="EMBL" id="TAA20371.1"/>
    </source>
</evidence>
<dbReference type="Proteomes" id="UP000292627">
    <property type="component" value="Unassembled WGS sequence"/>
</dbReference>
<evidence type="ECO:0000256" key="5">
    <source>
        <dbReference type="ARBA" id="ARBA00022519"/>
    </source>
</evidence>
<dbReference type="Gene3D" id="2.40.30.170">
    <property type="match status" value="1"/>
</dbReference>
<name>A0A4Q8L4Q2_9GAMM</name>
<reference evidence="12 13" key="1">
    <citation type="submission" date="2019-02" db="EMBL/GenBank/DDBJ databases">
        <title>WGS of Pseudoxanthomonas species novum from clinical isolates.</title>
        <authorList>
            <person name="Bernier A.-M."/>
            <person name="Bernard K."/>
            <person name="Vachon A."/>
        </authorList>
    </citation>
    <scope>NUCLEOTIDE SEQUENCE [LARGE SCALE GENOMIC DNA]</scope>
    <source>
        <strain evidence="12 13">NML171200</strain>
    </source>
</reference>
<evidence type="ECO:0000259" key="10">
    <source>
        <dbReference type="Pfam" id="PF25944"/>
    </source>
</evidence>
<comment type="similarity">
    <text evidence="2">Belongs to the membrane fusion protein (MFP) (TC 8.A.1) family.</text>
</comment>
<dbReference type="OrthoDB" id="9783047at2"/>
<dbReference type="GO" id="GO:1990281">
    <property type="term" value="C:efflux pump complex"/>
    <property type="evidence" value="ECO:0007669"/>
    <property type="project" value="TreeGrafter"/>
</dbReference>
<dbReference type="Pfam" id="PF25917">
    <property type="entry name" value="BSH_RND"/>
    <property type="match status" value="1"/>
</dbReference>
<evidence type="ECO:0000256" key="6">
    <source>
        <dbReference type="ARBA" id="ARBA00023136"/>
    </source>
</evidence>